<dbReference type="Proteomes" id="UP000292459">
    <property type="component" value="Unassembled WGS sequence"/>
</dbReference>
<feature type="compositionally biased region" description="Basic and acidic residues" evidence="1">
    <location>
        <begin position="115"/>
        <end position="140"/>
    </location>
</feature>
<reference evidence="2 3" key="1">
    <citation type="submission" date="2018-11" db="EMBL/GenBank/DDBJ databases">
        <title>Whole genome sequencing of an environmental sample.</title>
        <authorList>
            <person name="Sarangi A.N."/>
            <person name="Singh D."/>
            <person name="Tripathy S."/>
        </authorList>
    </citation>
    <scope>NUCLEOTIDE SEQUENCE [LARGE SCALE GENOMIC DNA]</scope>
    <source>
        <strain evidence="2 3">Lakshadweep</strain>
    </source>
</reference>
<name>A0A4Q7E862_9CYAN</name>
<evidence type="ECO:0000313" key="2">
    <source>
        <dbReference type="EMBL" id="RZM78653.1"/>
    </source>
</evidence>
<dbReference type="RefSeq" id="WP_052288601.1">
    <property type="nucleotide sequence ID" value="NZ_QVFV01000002.1"/>
</dbReference>
<dbReference type="EMBL" id="QVFV01000002">
    <property type="protein sequence ID" value="RZM78653.1"/>
    <property type="molecule type" value="Genomic_DNA"/>
</dbReference>
<dbReference type="AlphaFoldDB" id="A0A4Q7E862"/>
<feature type="compositionally biased region" description="Polar residues" evidence="1">
    <location>
        <begin position="52"/>
        <end position="63"/>
    </location>
</feature>
<comment type="caution">
    <text evidence="2">The sequence shown here is derived from an EMBL/GenBank/DDBJ whole genome shotgun (WGS) entry which is preliminary data.</text>
</comment>
<organism evidence="2 3">
    <name type="scientific">Leptolyngbya iicbica LK</name>
    <dbReference type="NCBI Taxonomy" id="2294035"/>
    <lineage>
        <taxon>Bacteria</taxon>
        <taxon>Bacillati</taxon>
        <taxon>Cyanobacteriota</taxon>
        <taxon>Cyanophyceae</taxon>
        <taxon>Leptolyngbyales</taxon>
        <taxon>Leptolyngbyaceae</taxon>
        <taxon>Leptolyngbya group</taxon>
        <taxon>Leptolyngbya</taxon>
        <taxon>Leptolyngbya iicbica</taxon>
    </lineage>
</organism>
<dbReference type="Pfam" id="PF19861">
    <property type="entry name" value="DUF6335"/>
    <property type="match status" value="1"/>
</dbReference>
<proteinExistence type="predicted"/>
<evidence type="ECO:0000313" key="3">
    <source>
        <dbReference type="Proteomes" id="UP000292459"/>
    </source>
</evidence>
<evidence type="ECO:0000256" key="1">
    <source>
        <dbReference type="SAM" id="MobiDB-lite"/>
    </source>
</evidence>
<dbReference type="InterPro" id="IPR046298">
    <property type="entry name" value="DUF6335"/>
</dbReference>
<protein>
    <submittedName>
        <fullName evidence="2">Uncharacterized protein</fullName>
    </submittedName>
</protein>
<feature type="region of interest" description="Disordered" evidence="1">
    <location>
        <begin position="1"/>
        <end position="147"/>
    </location>
</feature>
<feature type="compositionally biased region" description="Polar residues" evidence="1">
    <location>
        <begin position="1"/>
        <end position="11"/>
    </location>
</feature>
<sequence>MTQDPSMQPNVHPSAEPLVDDNSDLTPPPGVPERSPDQAAAEAARTGREDQSQQIGADRSLNQRMAAGKPTTMGDPDAMTEQAKVVGEEAVGGTTPTPDQDNVDDIAASAGINTKAEHPVKVRHEMERRDEHRFELDPESKGPAASA</sequence>
<dbReference type="OrthoDB" id="574580at2"/>
<keyword evidence="3" id="KW-1185">Reference proteome</keyword>
<accession>A0A4Q7E862</accession>
<gene>
    <name evidence="2" type="ORF">DYY88_07565</name>
</gene>